<dbReference type="InterPro" id="IPR027417">
    <property type="entry name" value="P-loop_NTPase"/>
</dbReference>
<dbReference type="Proteomes" id="UP000321547">
    <property type="component" value="Unassembled WGS sequence"/>
</dbReference>
<dbReference type="EMBL" id="BJWI01000039">
    <property type="protein sequence ID" value="GEM02470.1"/>
    <property type="molecule type" value="Genomic_DNA"/>
</dbReference>
<evidence type="ECO:0000313" key="3">
    <source>
        <dbReference type="Proteomes" id="UP000242243"/>
    </source>
</evidence>
<dbReference type="Gene3D" id="3.40.50.300">
    <property type="entry name" value="P-loop containing nucleotide triphosphate hydrolases"/>
    <property type="match status" value="1"/>
</dbReference>
<sequence>MDFVLIFGDSAVGKMTVGKALMKQTGLRLFHNHMMIEPVLEIFGEFYLPAIEKTRDVIFDEFLKTNQQGLIFTFMWAFSEPDDWDYVQALHDKFTAQGATCYYVELVTDNQTRFERNKTELRLKEKASKRDIETTEKRMEEEKTRYRMVSHPGEVPYEHYLKIDNTHLSPDEVTEMIVRTFNFKSSS</sequence>
<name>A0A1I5RKV8_9BACI</name>
<accession>A0A1I5RKV8</accession>
<dbReference type="STRING" id="306540.SAMN05421839_1319"/>
<proteinExistence type="predicted"/>
<dbReference type="OrthoDB" id="193997at2"/>
<evidence type="ECO:0000313" key="2">
    <source>
        <dbReference type="EMBL" id="SFP58901.1"/>
    </source>
</evidence>
<dbReference type="AlphaFoldDB" id="A0A1I5RKV8"/>
<dbReference type="Proteomes" id="UP000242243">
    <property type="component" value="Unassembled WGS sequence"/>
</dbReference>
<organism evidence="2 3">
    <name type="scientific">Halolactibacillus halophilus</name>
    <dbReference type="NCBI Taxonomy" id="306540"/>
    <lineage>
        <taxon>Bacteria</taxon>
        <taxon>Bacillati</taxon>
        <taxon>Bacillota</taxon>
        <taxon>Bacilli</taxon>
        <taxon>Bacillales</taxon>
        <taxon>Bacillaceae</taxon>
        <taxon>Halolactibacillus</taxon>
    </lineage>
</organism>
<protein>
    <submittedName>
        <fullName evidence="2">AAA domain-containing protein</fullName>
    </submittedName>
</protein>
<gene>
    <name evidence="1" type="ORF">HHA03_20020</name>
    <name evidence="2" type="ORF">SAMN05421839_1319</name>
</gene>
<evidence type="ECO:0000313" key="4">
    <source>
        <dbReference type="Proteomes" id="UP000321547"/>
    </source>
</evidence>
<dbReference type="EMBL" id="FOXC01000031">
    <property type="protein sequence ID" value="SFP58901.1"/>
    <property type="molecule type" value="Genomic_DNA"/>
</dbReference>
<evidence type="ECO:0000313" key="1">
    <source>
        <dbReference type="EMBL" id="GEM02470.1"/>
    </source>
</evidence>
<reference evidence="2 3" key="1">
    <citation type="submission" date="2016-10" db="EMBL/GenBank/DDBJ databases">
        <authorList>
            <person name="de Groot N.N."/>
        </authorList>
    </citation>
    <scope>NUCLEOTIDE SEQUENCE [LARGE SCALE GENOMIC DNA]</scope>
    <source>
        <strain evidence="2 3">DSM 17073</strain>
    </source>
</reference>
<reference evidence="1 4" key="2">
    <citation type="submission" date="2019-07" db="EMBL/GenBank/DDBJ databases">
        <title>Whole genome shotgun sequence of Halolactibacillus halophilus NBRC 100868.</title>
        <authorList>
            <person name="Hosoyama A."/>
            <person name="Uohara A."/>
            <person name="Ohji S."/>
            <person name="Ichikawa N."/>
        </authorList>
    </citation>
    <scope>NUCLEOTIDE SEQUENCE [LARGE SCALE GENOMIC DNA]</scope>
    <source>
        <strain evidence="1 4">NBRC 100868</strain>
    </source>
</reference>
<dbReference type="SUPFAM" id="SSF52540">
    <property type="entry name" value="P-loop containing nucleoside triphosphate hydrolases"/>
    <property type="match status" value="1"/>
</dbReference>
<dbReference type="RefSeq" id="WP_089833038.1">
    <property type="nucleotide sequence ID" value="NZ_BJWI01000039.1"/>
</dbReference>
<keyword evidence="4" id="KW-1185">Reference proteome</keyword>